<protein>
    <submittedName>
        <fullName evidence="1">Uncharacterized protein</fullName>
    </submittedName>
</protein>
<dbReference type="EMBL" id="CABIJS010000356">
    <property type="protein sequence ID" value="VUZ50419.1"/>
    <property type="molecule type" value="Genomic_DNA"/>
</dbReference>
<keyword evidence="2" id="KW-1185">Reference proteome</keyword>
<name>A0A564YTU2_HYMDI</name>
<dbReference type="Proteomes" id="UP000321570">
    <property type="component" value="Unassembled WGS sequence"/>
</dbReference>
<evidence type="ECO:0000313" key="2">
    <source>
        <dbReference type="Proteomes" id="UP000321570"/>
    </source>
</evidence>
<proteinExistence type="predicted"/>
<organism evidence="1 2">
    <name type="scientific">Hymenolepis diminuta</name>
    <name type="common">Rat tapeworm</name>
    <dbReference type="NCBI Taxonomy" id="6216"/>
    <lineage>
        <taxon>Eukaryota</taxon>
        <taxon>Metazoa</taxon>
        <taxon>Spiralia</taxon>
        <taxon>Lophotrochozoa</taxon>
        <taxon>Platyhelminthes</taxon>
        <taxon>Cestoda</taxon>
        <taxon>Eucestoda</taxon>
        <taxon>Cyclophyllidea</taxon>
        <taxon>Hymenolepididae</taxon>
        <taxon>Hymenolepis</taxon>
    </lineage>
</organism>
<dbReference type="AlphaFoldDB" id="A0A564YTU2"/>
<accession>A0A564YTU2</accession>
<sequence>MFSCVLTQATHIKLSLFPTQKQRKLVSYRPLRFLLISSLPQHTPPSISPSVTRFKLVVVTLTTFLAYSTPGALLYSCC</sequence>
<evidence type="ECO:0000313" key="1">
    <source>
        <dbReference type="EMBL" id="VUZ50419.1"/>
    </source>
</evidence>
<reference evidence="1 2" key="1">
    <citation type="submission" date="2019-07" db="EMBL/GenBank/DDBJ databases">
        <authorList>
            <person name="Jastrzebski P J."/>
            <person name="Paukszto L."/>
            <person name="Jastrzebski P J."/>
        </authorList>
    </citation>
    <scope>NUCLEOTIDE SEQUENCE [LARGE SCALE GENOMIC DNA]</scope>
    <source>
        <strain evidence="1 2">WMS-il1</strain>
    </source>
</reference>
<gene>
    <name evidence="1" type="ORF">WMSIL1_LOCUS9268</name>
</gene>